<dbReference type="InterPro" id="IPR001509">
    <property type="entry name" value="Epimerase_deHydtase"/>
</dbReference>
<dbReference type="CDD" id="cd08946">
    <property type="entry name" value="SDR_e"/>
    <property type="match status" value="1"/>
</dbReference>
<reference evidence="3 4" key="1">
    <citation type="submission" date="2021-06" db="EMBL/GenBank/DDBJ databases">
        <title>Rhodobacteraceae bacterium strain HSP-20.</title>
        <authorList>
            <person name="Chen W.-M."/>
        </authorList>
    </citation>
    <scope>NUCLEOTIDE SEQUENCE [LARGE SCALE GENOMIC DNA]</scope>
    <source>
        <strain evidence="3 4">HSP-20</strain>
    </source>
</reference>
<proteinExistence type="predicted"/>
<dbReference type="Gene3D" id="3.40.50.720">
    <property type="entry name" value="NAD(P)-binding Rossmann-like Domain"/>
    <property type="match status" value="1"/>
</dbReference>
<protein>
    <submittedName>
        <fullName evidence="3">NAD(P)-dependent oxidoreductase</fullName>
    </submittedName>
</protein>
<dbReference type="Pfam" id="PF01370">
    <property type="entry name" value="Epimerase"/>
    <property type="match status" value="1"/>
</dbReference>
<feature type="region of interest" description="Disordered" evidence="1">
    <location>
        <begin position="259"/>
        <end position="278"/>
    </location>
</feature>
<evidence type="ECO:0000256" key="1">
    <source>
        <dbReference type="SAM" id="MobiDB-lite"/>
    </source>
</evidence>
<organism evidence="3 4">
    <name type="scientific">Paragemmobacter amnigenus</name>
    <dbReference type="NCBI Taxonomy" id="2852097"/>
    <lineage>
        <taxon>Bacteria</taxon>
        <taxon>Pseudomonadati</taxon>
        <taxon>Pseudomonadota</taxon>
        <taxon>Alphaproteobacteria</taxon>
        <taxon>Rhodobacterales</taxon>
        <taxon>Paracoccaceae</taxon>
        <taxon>Paragemmobacter</taxon>
    </lineage>
</organism>
<evidence type="ECO:0000313" key="4">
    <source>
        <dbReference type="Proteomes" id="UP000731907"/>
    </source>
</evidence>
<dbReference type="PANTHER" id="PTHR43245">
    <property type="entry name" value="BIFUNCTIONAL POLYMYXIN RESISTANCE PROTEIN ARNA"/>
    <property type="match status" value="1"/>
</dbReference>
<comment type="caution">
    <text evidence="3">The sequence shown here is derived from an EMBL/GenBank/DDBJ whole genome shotgun (WGS) entry which is preliminary data.</text>
</comment>
<evidence type="ECO:0000313" key="3">
    <source>
        <dbReference type="EMBL" id="MBU9698230.1"/>
    </source>
</evidence>
<dbReference type="RefSeq" id="WP_161762345.1">
    <property type="nucleotide sequence ID" value="NZ_JAAATX020000006.1"/>
</dbReference>
<gene>
    <name evidence="3" type="ORF">GU927_010275</name>
</gene>
<dbReference type="EMBL" id="JAAATX020000006">
    <property type="protein sequence ID" value="MBU9698230.1"/>
    <property type="molecule type" value="Genomic_DNA"/>
</dbReference>
<dbReference type="SUPFAM" id="SSF51735">
    <property type="entry name" value="NAD(P)-binding Rossmann-fold domains"/>
    <property type="match status" value="1"/>
</dbReference>
<sequence length="278" mass="30013">MRILLTGATGFVGRQVARHLVDLGQSPVCLVRPGKEAPDGLQTIACDDLFALDAAAWRLLLDGFDTIIHTAWYTEPGKYLQSPRNLSCLAGTLRMAEAAMDAGVRRIVGIGTCFEYDLSRGYLATTSPLGPETPYAMAKAACWQTLQSVLPTAGLSFAWCRLFYLHGEGEHANRLVPYLHSALSEGRTAELTSGRQIRDFLDVSEAGRRIAAVALSDMTGAINICSGRGQTVAELATAVAERYGRTDLLRFGARPDNLTDPPCVIGEPTPIKEATSER</sequence>
<keyword evidence="4" id="KW-1185">Reference proteome</keyword>
<name>A0ABS6J3V5_9RHOB</name>
<dbReference type="Proteomes" id="UP000731907">
    <property type="component" value="Unassembled WGS sequence"/>
</dbReference>
<evidence type="ECO:0000259" key="2">
    <source>
        <dbReference type="Pfam" id="PF01370"/>
    </source>
</evidence>
<accession>A0ABS6J3V5</accession>
<dbReference type="InterPro" id="IPR050177">
    <property type="entry name" value="Lipid_A_modif_metabolic_enz"/>
</dbReference>
<feature type="domain" description="NAD-dependent epimerase/dehydratase" evidence="2">
    <location>
        <begin position="3"/>
        <end position="216"/>
    </location>
</feature>
<dbReference type="PANTHER" id="PTHR43245:SF13">
    <property type="entry name" value="UDP-D-APIOSE_UDP-D-XYLOSE SYNTHASE 2"/>
    <property type="match status" value="1"/>
</dbReference>
<dbReference type="InterPro" id="IPR036291">
    <property type="entry name" value="NAD(P)-bd_dom_sf"/>
</dbReference>